<comment type="caution">
    <text evidence="4">The sequence shown here is derived from an EMBL/GenBank/DDBJ whole genome shotgun (WGS) entry which is preliminary data.</text>
</comment>
<keyword evidence="1 4" id="KW-0489">Methyltransferase</keyword>
<dbReference type="Proteomes" id="UP001529272">
    <property type="component" value="Unassembled WGS sequence"/>
</dbReference>
<sequence length="117" mass="13366">MFTQPGIRIDLTVPQVAPVHAEAILDRHPLQLVRRRLYVTPQIEQITDVNTPHLVTYRRNARARRADRQPLATISAGGNHHGLAVVDRRGRAWHRMLTNRECARAQGFPDSWNRGAH</sequence>
<dbReference type="GO" id="GO:0032259">
    <property type="term" value="P:methylation"/>
    <property type="evidence" value="ECO:0007669"/>
    <property type="project" value="UniProtKB-KW"/>
</dbReference>
<name>A0ABT7P5X0_MYCIT</name>
<evidence type="ECO:0000313" key="5">
    <source>
        <dbReference type="Proteomes" id="UP001529272"/>
    </source>
</evidence>
<dbReference type="Pfam" id="PF00145">
    <property type="entry name" value="DNA_methylase"/>
    <property type="match status" value="1"/>
</dbReference>
<reference evidence="5" key="1">
    <citation type="submission" date="2023-06" db="EMBL/GenBank/DDBJ databases">
        <title>Itaconate inhibition of nontuberculous mycobacteria.</title>
        <authorList>
            <person name="Spilker T."/>
        </authorList>
    </citation>
    <scope>NUCLEOTIDE SEQUENCE [LARGE SCALE GENOMIC DNA]</scope>
    <source>
        <strain evidence="5">FLAC1071</strain>
    </source>
</reference>
<dbReference type="GO" id="GO:0008168">
    <property type="term" value="F:methyltransferase activity"/>
    <property type="evidence" value="ECO:0007669"/>
    <property type="project" value="UniProtKB-KW"/>
</dbReference>
<keyword evidence="2" id="KW-0808">Transferase</keyword>
<dbReference type="RefSeq" id="WP_101930872.1">
    <property type="nucleotide sequence ID" value="NZ_CP012886.2"/>
</dbReference>
<keyword evidence="3" id="KW-0680">Restriction system</keyword>
<evidence type="ECO:0000313" key="4">
    <source>
        <dbReference type="EMBL" id="MDM3928677.1"/>
    </source>
</evidence>
<protein>
    <submittedName>
        <fullName evidence="4">DNA cytosine methyltransferase</fullName>
    </submittedName>
</protein>
<evidence type="ECO:0000256" key="2">
    <source>
        <dbReference type="ARBA" id="ARBA00022679"/>
    </source>
</evidence>
<evidence type="ECO:0000256" key="3">
    <source>
        <dbReference type="ARBA" id="ARBA00022747"/>
    </source>
</evidence>
<dbReference type="InterPro" id="IPR001525">
    <property type="entry name" value="C5_MeTfrase"/>
</dbReference>
<keyword evidence="5" id="KW-1185">Reference proteome</keyword>
<evidence type="ECO:0000256" key="1">
    <source>
        <dbReference type="ARBA" id="ARBA00022603"/>
    </source>
</evidence>
<dbReference type="SUPFAM" id="SSF53335">
    <property type="entry name" value="S-adenosyl-L-methionine-dependent methyltransferases"/>
    <property type="match status" value="1"/>
</dbReference>
<dbReference type="InterPro" id="IPR029063">
    <property type="entry name" value="SAM-dependent_MTases_sf"/>
</dbReference>
<dbReference type="Gene3D" id="3.90.120.10">
    <property type="entry name" value="DNA Methylase, subunit A, domain 2"/>
    <property type="match status" value="1"/>
</dbReference>
<accession>A0ABT7P5X0</accession>
<gene>
    <name evidence="4" type="ORF">QRB35_21950</name>
</gene>
<dbReference type="EMBL" id="JASZZX010000025">
    <property type="protein sequence ID" value="MDM3928677.1"/>
    <property type="molecule type" value="Genomic_DNA"/>
</dbReference>
<organism evidence="4 5">
    <name type="scientific">Mycobacterium intracellulare subsp. chimaera</name>
    <dbReference type="NCBI Taxonomy" id="222805"/>
    <lineage>
        <taxon>Bacteria</taxon>
        <taxon>Bacillati</taxon>
        <taxon>Actinomycetota</taxon>
        <taxon>Actinomycetes</taxon>
        <taxon>Mycobacteriales</taxon>
        <taxon>Mycobacteriaceae</taxon>
        <taxon>Mycobacterium</taxon>
        <taxon>Mycobacterium avium complex (MAC)</taxon>
    </lineage>
</organism>
<reference evidence="4 5" key="2">
    <citation type="submission" date="2023-06" db="EMBL/GenBank/DDBJ databases">
        <title>Itaconate inhibition of nontuberculous mycobacteria.</title>
        <authorList>
            <person name="Breen P."/>
            <person name="Zimbric M."/>
            <person name="Caverly L."/>
        </authorList>
    </citation>
    <scope>NUCLEOTIDE SEQUENCE [LARGE SCALE GENOMIC DNA]</scope>
    <source>
        <strain evidence="4 5">FLAC1071</strain>
    </source>
</reference>
<proteinExistence type="predicted"/>